<comment type="caution">
    <text evidence="1">The sequence shown here is derived from an EMBL/GenBank/DDBJ whole genome shotgun (WGS) entry which is preliminary data.</text>
</comment>
<reference evidence="1" key="1">
    <citation type="journal article" date="2019" name="bioRxiv">
        <title>The Genome of the Zebra Mussel, Dreissena polymorpha: A Resource for Invasive Species Research.</title>
        <authorList>
            <person name="McCartney M.A."/>
            <person name="Auch B."/>
            <person name="Kono T."/>
            <person name="Mallez S."/>
            <person name="Zhang Y."/>
            <person name="Obille A."/>
            <person name="Becker A."/>
            <person name="Abrahante J.E."/>
            <person name="Garbe J."/>
            <person name="Badalamenti J.P."/>
            <person name="Herman A."/>
            <person name="Mangelson H."/>
            <person name="Liachko I."/>
            <person name="Sullivan S."/>
            <person name="Sone E.D."/>
            <person name="Koren S."/>
            <person name="Silverstein K.A.T."/>
            <person name="Beckman K.B."/>
            <person name="Gohl D.M."/>
        </authorList>
    </citation>
    <scope>NUCLEOTIDE SEQUENCE</scope>
    <source>
        <strain evidence="1">Duluth1</strain>
        <tissue evidence="1">Whole animal</tissue>
    </source>
</reference>
<evidence type="ECO:0000313" key="1">
    <source>
        <dbReference type="EMBL" id="KAH3813833.1"/>
    </source>
</evidence>
<reference evidence="1" key="2">
    <citation type="submission" date="2020-11" db="EMBL/GenBank/DDBJ databases">
        <authorList>
            <person name="McCartney M.A."/>
            <person name="Auch B."/>
            <person name="Kono T."/>
            <person name="Mallez S."/>
            <person name="Becker A."/>
            <person name="Gohl D.M."/>
            <person name="Silverstein K.A.T."/>
            <person name="Koren S."/>
            <person name="Bechman K.B."/>
            <person name="Herman A."/>
            <person name="Abrahante J.E."/>
            <person name="Garbe J."/>
        </authorList>
    </citation>
    <scope>NUCLEOTIDE SEQUENCE</scope>
    <source>
        <strain evidence="1">Duluth1</strain>
        <tissue evidence="1">Whole animal</tissue>
    </source>
</reference>
<dbReference type="Proteomes" id="UP000828390">
    <property type="component" value="Unassembled WGS sequence"/>
</dbReference>
<name>A0A9D4GBE5_DREPO</name>
<accession>A0A9D4GBE5</accession>
<keyword evidence="2" id="KW-1185">Reference proteome</keyword>
<gene>
    <name evidence="1" type="ORF">DPMN_142303</name>
</gene>
<evidence type="ECO:0000313" key="2">
    <source>
        <dbReference type="Proteomes" id="UP000828390"/>
    </source>
</evidence>
<organism evidence="1 2">
    <name type="scientific">Dreissena polymorpha</name>
    <name type="common">Zebra mussel</name>
    <name type="synonym">Mytilus polymorpha</name>
    <dbReference type="NCBI Taxonomy" id="45954"/>
    <lineage>
        <taxon>Eukaryota</taxon>
        <taxon>Metazoa</taxon>
        <taxon>Spiralia</taxon>
        <taxon>Lophotrochozoa</taxon>
        <taxon>Mollusca</taxon>
        <taxon>Bivalvia</taxon>
        <taxon>Autobranchia</taxon>
        <taxon>Heteroconchia</taxon>
        <taxon>Euheterodonta</taxon>
        <taxon>Imparidentia</taxon>
        <taxon>Neoheterodontei</taxon>
        <taxon>Myida</taxon>
        <taxon>Dreissenoidea</taxon>
        <taxon>Dreissenidae</taxon>
        <taxon>Dreissena</taxon>
    </lineage>
</organism>
<dbReference type="AlphaFoldDB" id="A0A9D4GBE5"/>
<protein>
    <submittedName>
        <fullName evidence="1">Uncharacterized protein</fullName>
    </submittedName>
</protein>
<proteinExistence type="predicted"/>
<dbReference type="EMBL" id="JAIWYP010000006">
    <property type="protein sequence ID" value="KAH3813833.1"/>
    <property type="molecule type" value="Genomic_DNA"/>
</dbReference>
<sequence length="54" mass="6208">MHNLVIADDFQNVSPRTAFDTTAQKTSMQYRMANITPLDLAISEKMIFKTIILY</sequence>